<gene>
    <name evidence="1" type="ordered locus">Sfum_2431</name>
</gene>
<name>A0LL09_SYNFM</name>
<protein>
    <submittedName>
        <fullName evidence="1">Uncharacterized protein</fullName>
    </submittedName>
</protein>
<sequence length="111" mass="12665">MANARELTALRYQFWEEILDRKHWVMYLQPPILDLSELREVFSKAQQAELAKVIQTHTKAFMVKGKEPPAEIAGAIKNFADDIASGREVTVRAGDYIAVQNFMRAQKKASK</sequence>
<evidence type="ECO:0000313" key="1">
    <source>
        <dbReference type="EMBL" id="ABK18111.1"/>
    </source>
</evidence>
<reference evidence="1 2" key="1">
    <citation type="submission" date="2006-10" db="EMBL/GenBank/DDBJ databases">
        <title>Complete sequence of Syntrophobacter fumaroxidans MPOB.</title>
        <authorList>
            <consortium name="US DOE Joint Genome Institute"/>
            <person name="Copeland A."/>
            <person name="Lucas S."/>
            <person name="Lapidus A."/>
            <person name="Barry K."/>
            <person name="Detter J.C."/>
            <person name="Glavina del Rio T."/>
            <person name="Hammon N."/>
            <person name="Israni S."/>
            <person name="Pitluck S."/>
            <person name="Goltsman E.G."/>
            <person name="Martinez M."/>
            <person name="Schmutz J."/>
            <person name="Larimer F."/>
            <person name="Land M."/>
            <person name="Hauser L."/>
            <person name="Kyrpides N."/>
            <person name="Kim E."/>
            <person name="Boone D.R."/>
            <person name="Brockman F."/>
            <person name="Culley D."/>
            <person name="Ferry J."/>
            <person name="Gunsalus R."/>
            <person name="McInerney M.J."/>
            <person name="Morrison M."/>
            <person name="Plugge C."/>
            <person name="Rohlin L."/>
            <person name="Scholten J."/>
            <person name="Sieber J."/>
            <person name="Stams A.J.M."/>
            <person name="Worm P."/>
            <person name="Henstra A.M."/>
            <person name="Richardson P."/>
        </authorList>
    </citation>
    <scope>NUCLEOTIDE SEQUENCE [LARGE SCALE GENOMIC DNA]</scope>
    <source>
        <strain evidence="2">DSM 10017 / MPOB</strain>
    </source>
</reference>
<proteinExistence type="predicted"/>
<dbReference type="InParanoid" id="A0LL09"/>
<evidence type="ECO:0000313" key="2">
    <source>
        <dbReference type="Proteomes" id="UP000001784"/>
    </source>
</evidence>
<dbReference type="EMBL" id="CP000478">
    <property type="protein sequence ID" value="ABK18111.1"/>
    <property type="molecule type" value="Genomic_DNA"/>
</dbReference>
<organism evidence="1 2">
    <name type="scientific">Syntrophobacter fumaroxidans (strain DSM 10017 / MPOB)</name>
    <dbReference type="NCBI Taxonomy" id="335543"/>
    <lineage>
        <taxon>Bacteria</taxon>
        <taxon>Pseudomonadati</taxon>
        <taxon>Thermodesulfobacteriota</taxon>
        <taxon>Syntrophobacteria</taxon>
        <taxon>Syntrophobacterales</taxon>
        <taxon>Syntrophobacteraceae</taxon>
        <taxon>Syntrophobacter</taxon>
    </lineage>
</organism>
<dbReference type="KEGG" id="sfu:Sfum_2431"/>
<dbReference type="AlphaFoldDB" id="A0LL09"/>
<dbReference type="OrthoDB" id="9926652at2"/>
<dbReference type="HOGENOM" id="CLU_2157125_0_0_7"/>
<dbReference type="Proteomes" id="UP000001784">
    <property type="component" value="Chromosome"/>
</dbReference>
<dbReference type="RefSeq" id="WP_011699279.1">
    <property type="nucleotide sequence ID" value="NC_008554.1"/>
</dbReference>
<keyword evidence="2" id="KW-1185">Reference proteome</keyword>
<accession>A0LL09</accession>